<feature type="domain" description="FAD-binding" evidence="5">
    <location>
        <begin position="2"/>
        <end position="328"/>
    </location>
</feature>
<keyword evidence="7" id="KW-1185">Reference proteome</keyword>
<evidence type="ECO:0000256" key="2">
    <source>
        <dbReference type="ARBA" id="ARBA00007801"/>
    </source>
</evidence>
<proteinExistence type="inferred from homology"/>
<dbReference type="GO" id="GO:0071949">
    <property type="term" value="F:FAD binding"/>
    <property type="evidence" value="ECO:0007669"/>
    <property type="project" value="InterPro"/>
</dbReference>
<dbReference type="RefSeq" id="WP_084429932.1">
    <property type="nucleotide sequence ID" value="NZ_FWXV01000005.1"/>
</dbReference>
<gene>
    <name evidence="6" type="ORF">SAMN05661093_05624</name>
</gene>
<evidence type="ECO:0000256" key="1">
    <source>
        <dbReference type="ARBA" id="ARBA00001974"/>
    </source>
</evidence>
<organism evidence="6 7">
    <name type="scientific">Kibdelosporangium aridum</name>
    <dbReference type="NCBI Taxonomy" id="2030"/>
    <lineage>
        <taxon>Bacteria</taxon>
        <taxon>Bacillati</taxon>
        <taxon>Actinomycetota</taxon>
        <taxon>Actinomycetes</taxon>
        <taxon>Pseudonocardiales</taxon>
        <taxon>Pseudonocardiaceae</taxon>
        <taxon>Kibdelosporangium</taxon>
    </lineage>
</organism>
<dbReference type="Gene3D" id="3.30.70.2450">
    <property type="match status" value="1"/>
</dbReference>
<dbReference type="InterPro" id="IPR036188">
    <property type="entry name" value="FAD/NAD-bd_sf"/>
</dbReference>
<evidence type="ECO:0000256" key="4">
    <source>
        <dbReference type="ARBA" id="ARBA00022827"/>
    </source>
</evidence>
<dbReference type="InterPro" id="IPR002938">
    <property type="entry name" value="FAD-bd"/>
</dbReference>
<name>A0A1Y5XUA2_KIBAR</name>
<keyword evidence="4" id="KW-0274">FAD</keyword>
<dbReference type="PRINTS" id="PR00420">
    <property type="entry name" value="RNGMNOXGNASE"/>
</dbReference>
<comment type="cofactor">
    <cofactor evidence="1">
        <name>FAD</name>
        <dbReference type="ChEBI" id="CHEBI:57692"/>
    </cofactor>
</comment>
<keyword evidence="3" id="KW-0285">Flavoprotein</keyword>
<evidence type="ECO:0000313" key="7">
    <source>
        <dbReference type="Proteomes" id="UP000192674"/>
    </source>
</evidence>
<reference evidence="6 7" key="1">
    <citation type="submission" date="2017-04" db="EMBL/GenBank/DDBJ databases">
        <authorList>
            <person name="Afonso C.L."/>
            <person name="Miller P.J."/>
            <person name="Scott M.A."/>
            <person name="Spackman E."/>
            <person name="Goraichik I."/>
            <person name="Dimitrov K.M."/>
            <person name="Suarez D.L."/>
            <person name="Swayne D.E."/>
        </authorList>
    </citation>
    <scope>NUCLEOTIDE SEQUENCE [LARGE SCALE GENOMIC DNA]</scope>
    <source>
        <strain evidence="6 7">DSM 43828</strain>
    </source>
</reference>
<dbReference type="GO" id="GO:0016709">
    <property type="term" value="F:oxidoreductase activity, acting on paired donors, with incorporation or reduction of molecular oxygen, NAD(P)H as one donor, and incorporation of one atom of oxygen"/>
    <property type="evidence" value="ECO:0007669"/>
    <property type="project" value="UniProtKB-ARBA"/>
</dbReference>
<dbReference type="SUPFAM" id="SSF52833">
    <property type="entry name" value="Thioredoxin-like"/>
    <property type="match status" value="1"/>
</dbReference>
<protein>
    <submittedName>
        <fullName evidence="6">2-polyprenyl-6-methoxyphenol hydroxylase</fullName>
    </submittedName>
</protein>
<sequence>MDTEVLIAGAGPTGLVLAIELARRGVDVRIVDKVDAYPTSSRGDALVPRTLTVFDDLGVLDEVLAAGHAKYPVQTYRDGALSHRRERITHTGQRPNMWLLGQARTEQLLRDRLAALGVRVQLGTAVTGLSQDAQAVTVRLNGEEIRAAYLVGADGGKSFVRHVLGVPFPGTTDETVRMLICDVEIDGLDTTCAHWFAQGLALVPVSGQPPLFQLRAPLGADAPQTTHSGVQALLDSRCGAGEVRLRDLRWSTVLRSNLRVAERFRIGRVFLAGDAAHVHPPTGSYGLNTGVEDAYNLGWKLATALSNSECVALLDSYHQERHRVASQIHTMITGLTRTYASGDKVPPELDLSYRHSPLSVDERAKPGTLRAGDRAPDALVQARDGRLTRLFELFHGTHATVLAFGQESADPPNWPGEVRTYSVFPPGFGGEFTDHEGQAFGAYDVLPATQVLVRPDGYVAAIRSVRSSVSSNTIRPSRS</sequence>
<dbReference type="SUPFAM" id="SSF51905">
    <property type="entry name" value="FAD/NAD(P)-binding domain"/>
    <property type="match status" value="1"/>
</dbReference>
<dbReference type="InterPro" id="IPR036249">
    <property type="entry name" value="Thioredoxin-like_sf"/>
</dbReference>
<comment type="similarity">
    <text evidence="2">Belongs to the PheA/TfdB FAD monooxygenase family.</text>
</comment>
<evidence type="ECO:0000313" key="6">
    <source>
        <dbReference type="EMBL" id="SMD17752.1"/>
    </source>
</evidence>
<accession>A0A1Y5XUA2</accession>
<dbReference type="Pfam" id="PF01494">
    <property type="entry name" value="FAD_binding_3"/>
    <property type="match status" value="1"/>
</dbReference>
<dbReference type="PANTHER" id="PTHR43004:SF19">
    <property type="entry name" value="BINDING MONOOXYGENASE, PUTATIVE (JCVI)-RELATED"/>
    <property type="match status" value="1"/>
</dbReference>
<dbReference type="NCBIfam" id="NF004832">
    <property type="entry name" value="PRK06184.1"/>
    <property type="match status" value="1"/>
</dbReference>
<dbReference type="Pfam" id="PF21274">
    <property type="entry name" value="Rng_hyd_C"/>
    <property type="match status" value="1"/>
</dbReference>
<evidence type="ECO:0000259" key="5">
    <source>
        <dbReference type="Pfam" id="PF01494"/>
    </source>
</evidence>
<evidence type="ECO:0000256" key="3">
    <source>
        <dbReference type="ARBA" id="ARBA00022630"/>
    </source>
</evidence>
<dbReference type="EMBL" id="FWXV01000005">
    <property type="protein sequence ID" value="SMD17752.1"/>
    <property type="molecule type" value="Genomic_DNA"/>
</dbReference>
<dbReference type="Proteomes" id="UP000192674">
    <property type="component" value="Unassembled WGS sequence"/>
</dbReference>
<dbReference type="AlphaFoldDB" id="A0A1Y5XUA2"/>
<dbReference type="InterPro" id="IPR050641">
    <property type="entry name" value="RIFMO-like"/>
</dbReference>
<dbReference type="Gene3D" id="3.50.50.60">
    <property type="entry name" value="FAD/NAD(P)-binding domain"/>
    <property type="match status" value="1"/>
</dbReference>
<dbReference type="OrthoDB" id="8670884at2"/>
<dbReference type="PANTHER" id="PTHR43004">
    <property type="entry name" value="TRK SYSTEM POTASSIUM UPTAKE PROTEIN"/>
    <property type="match status" value="1"/>
</dbReference>
<dbReference type="Gene3D" id="3.40.30.120">
    <property type="match status" value="1"/>
</dbReference>